<keyword evidence="3" id="KW-1185">Reference proteome</keyword>
<dbReference type="Proteomes" id="UP000031036">
    <property type="component" value="Unassembled WGS sequence"/>
</dbReference>
<evidence type="ECO:0000313" key="2">
    <source>
        <dbReference type="EMBL" id="KHN72703.1"/>
    </source>
</evidence>
<reference evidence="2 3" key="1">
    <citation type="submission" date="2014-11" db="EMBL/GenBank/DDBJ databases">
        <title>Genetic blueprint of the zoonotic pathogen Toxocara canis.</title>
        <authorList>
            <person name="Zhu X.-Q."/>
            <person name="Korhonen P.K."/>
            <person name="Cai H."/>
            <person name="Young N.D."/>
            <person name="Nejsum P."/>
            <person name="von Samson-Himmelstjerna G."/>
            <person name="Boag P.R."/>
            <person name="Tan P."/>
            <person name="Li Q."/>
            <person name="Min J."/>
            <person name="Yang Y."/>
            <person name="Wang X."/>
            <person name="Fang X."/>
            <person name="Hall R.S."/>
            <person name="Hofmann A."/>
            <person name="Sternberg P.W."/>
            <person name="Jex A.R."/>
            <person name="Gasser R.B."/>
        </authorList>
    </citation>
    <scope>NUCLEOTIDE SEQUENCE [LARGE SCALE GENOMIC DNA]</scope>
    <source>
        <strain evidence="2">PN_DK_2014</strain>
    </source>
</reference>
<evidence type="ECO:0000313" key="3">
    <source>
        <dbReference type="Proteomes" id="UP000031036"/>
    </source>
</evidence>
<protein>
    <submittedName>
        <fullName evidence="2">Uncharacterized protein</fullName>
    </submittedName>
</protein>
<feature type="compositionally biased region" description="Basic and acidic residues" evidence="1">
    <location>
        <begin position="23"/>
        <end position="35"/>
    </location>
</feature>
<proteinExistence type="predicted"/>
<feature type="compositionally biased region" description="Basic residues" evidence="1">
    <location>
        <begin position="184"/>
        <end position="193"/>
    </location>
</feature>
<sequence>MHHSKRRTSSQPTHSAAAASRHQRGDTTHADVESARPIRFQSKRPLCLQYNLSSCTNTRKTTSYKNRRNTAPFYWQVLRRAFTFCKWFFESAQALLLDFLLEPAPLPLPPPSGYRHPESVMQYERHSFQLALRENKRMIRVSSLQNIRIQRTKATATRSLPLTATIMRSQRSHRIKAASSNHLSKSKQSRKLPQRCSQICYG</sequence>
<name>A0A0B2UTJ8_TOXCA</name>
<feature type="region of interest" description="Disordered" evidence="1">
    <location>
        <begin position="175"/>
        <end position="202"/>
    </location>
</feature>
<accession>A0A0B2UTJ8</accession>
<feature type="region of interest" description="Disordered" evidence="1">
    <location>
        <begin position="1"/>
        <end position="35"/>
    </location>
</feature>
<organism evidence="2 3">
    <name type="scientific">Toxocara canis</name>
    <name type="common">Canine roundworm</name>
    <dbReference type="NCBI Taxonomy" id="6265"/>
    <lineage>
        <taxon>Eukaryota</taxon>
        <taxon>Metazoa</taxon>
        <taxon>Ecdysozoa</taxon>
        <taxon>Nematoda</taxon>
        <taxon>Chromadorea</taxon>
        <taxon>Rhabditida</taxon>
        <taxon>Spirurina</taxon>
        <taxon>Ascaridomorpha</taxon>
        <taxon>Ascaridoidea</taxon>
        <taxon>Toxocaridae</taxon>
        <taxon>Toxocara</taxon>
    </lineage>
</organism>
<gene>
    <name evidence="2" type="ORF">Tcan_07237</name>
</gene>
<dbReference type="AlphaFoldDB" id="A0A0B2UTJ8"/>
<dbReference type="EMBL" id="JPKZ01003225">
    <property type="protein sequence ID" value="KHN72703.1"/>
    <property type="molecule type" value="Genomic_DNA"/>
</dbReference>
<evidence type="ECO:0000256" key="1">
    <source>
        <dbReference type="SAM" id="MobiDB-lite"/>
    </source>
</evidence>
<comment type="caution">
    <text evidence="2">The sequence shown here is derived from an EMBL/GenBank/DDBJ whole genome shotgun (WGS) entry which is preliminary data.</text>
</comment>